<dbReference type="EMBL" id="JAQQWM010000009">
    <property type="protein sequence ID" value="KAK8046069.1"/>
    <property type="molecule type" value="Genomic_DNA"/>
</dbReference>
<feature type="domain" description="AMP-dependent synthetase/ligase" evidence="2">
    <location>
        <begin position="226"/>
        <end position="339"/>
    </location>
</feature>
<dbReference type="PANTHER" id="PTHR24096:SF265">
    <property type="entry name" value="ENZYME, PUTATIVE (AFU_ORTHOLOGUE AFUA_5G14270)-RELATED"/>
    <property type="match status" value="1"/>
</dbReference>
<sequence>MAAEVLPATPPDILTGPETDLLPETPPPSYEDVSFGPNGASNTGAVAGTPRSQDTRILRILNETIAQADYKLERLKQLDDSIDIVYISSRIRQLCHFIACRVAEDCQRHRKQNGNLKERRETTDSEIRRLFWWIVTKVNWKRQDGISVVRLATTASRETGLQILVGNEHRNYWQARAGYNLMASTVFRTAGQVIELKAGDKDLAQTFVAVAERGHKAAKSCVGVDYPADKPLFIDAQDPGRCLNYAQSRSLVRKLVRGFIASGLGKGDTVLPSVANNYLCATLLDGVIGAGGIACGVNPAWKVEELNHVLRQSEAEFSITTPDSLPTVLKVADVREIPTDRIFVLEDLDAPLDIITNNHFQGPGRWPR</sequence>
<evidence type="ECO:0000313" key="4">
    <source>
        <dbReference type="Proteomes" id="UP001446871"/>
    </source>
</evidence>
<protein>
    <recommendedName>
        <fullName evidence="2">AMP-dependent synthetase/ligase domain-containing protein</fullName>
    </recommendedName>
</protein>
<accession>A0ABR1TK45</accession>
<dbReference type="Proteomes" id="UP001446871">
    <property type="component" value="Unassembled WGS sequence"/>
</dbReference>
<dbReference type="Pfam" id="PF00501">
    <property type="entry name" value="AMP-binding"/>
    <property type="match status" value="1"/>
</dbReference>
<dbReference type="InterPro" id="IPR000873">
    <property type="entry name" value="AMP-dep_synth/lig_dom"/>
</dbReference>
<evidence type="ECO:0000313" key="3">
    <source>
        <dbReference type="EMBL" id="KAK8046069.1"/>
    </source>
</evidence>
<comment type="caution">
    <text evidence="3">The sequence shown here is derived from an EMBL/GenBank/DDBJ whole genome shotgun (WGS) entry which is preliminary data.</text>
</comment>
<dbReference type="PANTHER" id="PTHR24096">
    <property type="entry name" value="LONG-CHAIN-FATTY-ACID--COA LIGASE"/>
    <property type="match status" value="1"/>
</dbReference>
<dbReference type="Gene3D" id="3.40.50.12780">
    <property type="entry name" value="N-terminal domain of ligase-like"/>
    <property type="match status" value="1"/>
</dbReference>
<feature type="region of interest" description="Disordered" evidence="1">
    <location>
        <begin position="1"/>
        <end position="50"/>
    </location>
</feature>
<feature type="compositionally biased region" description="Low complexity" evidence="1">
    <location>
        <begin position="14"/>
        <end position="23"/>
    </location>
</feature>
<dbReference type="SUPFAM" id="SSF56801">
    <property type="entry name" value="Acetyl-CoA synthetase-like"/>
    <property type="match status" value="1"/>
</dbReference>
<gene>
    <name evidence="3" type="ORF">PG996_014133</name>
</gene>
<dbReference type="InterPro" id="IPR042099">
    <property type="entry name" value="ANL_N_sf"/>
</dbReference>
<proteinExistence type="predicted"/>
<reference evidence="3 4" key="1">
    <citation type="submission" date="2023-01" db="EMBL/GenBank/DDBJ databases">
        <title>Analysis of 21 Apiospora genomes using comparative genomics revels a genus with tremendous synthesis potential of carbohydrate active enzymes and secondary metabolites.</title>
        <authorList>
            <person name="Sorensen T."/>
        </authorList>
    </citation>
    <scope>NUCLEOTIDE SEQUENCE [LARGE SCALE GENOMIC DNA]</scope>
    <source>
        <strain evidence="3 4">CBS 83171</strain>
    </source>
</reference>
<organism evidence="3 4">
    <name type="scientific">Apiospora saccharicola</name>
    <dbReference type="NCBI Taxonomy" id="335842"/>
    <lineage>
        <taxon>Eukaryota</taxon>
        <taxon>Fungi</taxon>
        <taxon>Dikarya</taxon>
        <taxon>Ascomycota</taxon>
        <taxon>Pezizomycotina</taxon>
        <taxon>Sordariomycetes</taxon>
        <taxon>Xylariomycetidae</taxon>
        <taxon>Amphisphaeriales</taxon>
        <taxon>Apiosporaceae</taxon>
        <taxon>Apiospora</taxon>
    </lineage>
</organism>
<evidence type="ECO:0000259" key="2">
    <source>
        <dbReference type="Pfam" id="PF00501"/>
    </source>
</evidence>
<evidence type="ECO:0000256" key="1">
    <source>
        <dbReference type="SAM" id="MobiDB-lite"/>
    </source>
</evidence>
<name>A0ABR1TK45_9PEZI</name>
<keyword evidence="4" id="KW-1185">Reference proteome</keyword>